<dbReference type="Proteomes" id="UP000622707">
    <property type="component" value="Unassembled WGS sequence"/>
</dbReference>
<evidence type="ECO:0000259" key="3">
    <source>
        <dbReference type="Pfam" id="PF24096"/>
    </source>
</evidence>
<dbReference type="InterPro" id="IPR055803">
    <property type="entry name" value="DUF7379"/>
</dbReference>
<dbReference type="Pfam" id="PF02450">
    <property type="entry name" value="LCAT"/>
    <property type="match status" value="1"/>
</dbReference>
<protein>
    <submittedName>
        <fullName evidence="4">CHAT domain-containing protein</fullName>
    </submittedName>
</protein>
<dbReference type="Gene3D" id="3.40.220.10">
    <property type="entry name" value="Leucine Aminopeptidase, subunit E, domain 1"/>
    <property type="match status" value="1"/>
</dbReference>
<dbReference type="InterPro" id="IPR003386">
    <property type="entry name" value="LACT/PDAT_acylTrfase"/>
</dbReference>
<evidence type="ECO:0000259" key="2">
    <source>
        <dbReference type="Pfam" id="PF12770"/>
    </source>
</evidence>
<dbReference type="EMBL" id="JAEQND010000010">
    <property type="protein sequence ID" value="MBL0427022.1"/>
    <property type="molecule type" value="Genomic_DNA"/>
</dbReference>
<feature type="region of interest" description="Disordered" evidence="1">
    <location>
        <begin position="864"/>
        <end position="892"/>
    </location>
</feature>
<accession>A0ABS1JS07</accession>
<feature type="domain" description="CHAT" evidence="2">
    <location>
        <begin position="1191"/>
        <end position="1484"/>
    </location>
</feature>
<dbReference type="RefSeq" id="WP_201691525.1">
    <property type="nucleotide sequence ID" value="NZ_JAEQND010000010.1"/>
</dbReference>
<dbReference type="PANTHER" id="PTHR37946:SF1">
    <property type="entry name" value="SLL1969 PROTEIN"/>
    <property type="match status" value="1"/>
</dbReference>
<name>A0ABS1JS07_9BURK</name>
<reference evidence="4 5" key="1">
    <citation type="journal article" date="2017" name="Int. J. Syst. Evol. Microbiol.">
        <title>Ramlibacter alkalitolerans sp. nov., alkali-tolerant bacterium isolated from soil of ginseng.</title>
        <authorList>
            <person name="Lee D.H."/>
            <person name="Cha C.J."/>
        </authorList>
    </citation>
    <scope>NUCLEOTIDE SEQUENCE [LARGE SCALE GENOMIC DNA]</scope>
    <source>
        <strain evidence="4 5">KACC 19305</strain>
    </source>
</reference>
<dbReference type="InterPro" id="IPR029058">
    <property type="entry name" value="AB_hydrolase_fold"/>
</dbReference>
<dbReference type="SUPFAM" id="SSF52949">
    <property type="entry name" value="Macro domain-like"/>
    <property type="match status" value="1"/>
</dbReference>
<gene>
    <name evidence="4" type="ORF">JI746_18045</name>
</gene>
<keyword evidence="5" id="KW-1185">Reference proteome</keyword>
<dbReference type="Gene3D" id="3.40.50.1820">
    <property type="entry name" value="alpha/beta hydrolase"/>
    <property type="match status" value="2"/>
</dbReference>
<dbReference type="Pfam" id="PF12770">
    <property type="entry name" value="CHAT"/>
    <property type="match status" value="1"/>
</dbReference>
<evidence type="ECO:0000313" key="5">
    <source>
        <dbReference type="Proteomes" id="UP000622707"/>
    </source>
</evidence>
<dbReference type="InterPro" id="IPR043472">
    <property type="entry name" value="Macro_dom-like"/>
</dbReference>
<comment type="caution">
    <text evidence="4">The sequence shown here is derived from an EMBL/GenBank/DDBJ whole genome shotgun (WGS) entry which is preliminary data.</text>
</comment>
<evidence type="ECO:0000256" key="1">
    <source>
        <dbReference type="SAM" id="MobiDB-lite"/>
    </source>
</evidence>
<sequence length="1845" mass="198392">MAIEFLVAGAADRLASLEAAPAAGDPGAGRVTAAVRVAQQRDGAQTVAVRAEPGQDVVSLQIANGPELLLHPETARDLLAAQDGASRGTVAAGAGQVSLPPRLRWPQRAPQEVQQRGGDVVLSALKILSGAAQEVAVDAILARFDGAVKAGVHKLTAAGLPAAGQGTPLDQVPAPAAGKRILVLVHGTFSSTEGTFQRLWSEHADKVAALFRAYGEHVYALEHRTLGESPVQNALALARTLPPGAVLHLLTHSRGGLVAEVLARACAQQQGTEADFALLEADPLSRDALRSLFDEVRARGIRVERVVRVACPARGTLLASGRLDAYLSVVRWLLQLAKVPILPQFVEFLGDVARHRLDPMQIPGLAAQVPDSPLVQWLHAVREPIAGELRVIAGDLAPDSLTSWLKTLMSDSFFWTDNDLVVQTRSMYGGAPRAQDAAFVLDAGGAVSHFSYFGNEKTAQAVLDALLKESPAGFQAIGQLSWAGQSATGQRAAPQGTPRGAQPQRPAVILLPGIVGSNLKLDAHRIWLSWRLVNGFLQLAYDPADHRVQPDGVMANTYDGLIAFLSATHEVIPFDFDWRLPIEEEAKRLGQVLTAAMAARGESRQPVRLVAHSMGGLVTRVMQLECPDVWNAWMAQPGARVLMLGTPNEGSWAPMQVLSGDDTFGNTLIAFGAPFRDKAARAAMAGFPGLLQLQRGLLDPRYALDQRQTWEELARTDLERARKASAWHFTERQLSLIEWGVPPQAVLDAAVALRKRLDAQRDDVLPAFAQRMSMVLGTASRTPDGYEMGELGLEYLDLVERGDGRVTDRNAMLAGVQAWRAPAVHGSLPGCEEAWPAYLELLNTGQTQLLPAVGQGLRAAATAVQPGLHERSRPSRLARGTPPTAPDPLLPGTAGAEAAAGDALRITVHNSDLSFVHEPLLVGHYASLAVTGSEAAVNRLLGGKLLRALRAGDYPQDAGTVRVFNNTRLREENPWQLPRPEAVVVVGLGPEGKLSSEALMKAVANGIVSWALTMDDRREPPAELEMAATLIGSGGMNITPGQAGQLIACAAREANTRLRNVTEDAPSDPRRPETRRLPVIRRLRLVDLYLDRASEAWRALQELQAASPTEFRVDERIESADSGLERPLDSSYRGAEYDLIMATWSGEGASSQITYRVGTRRARSELQGQATQASLLAQLLRRGSREGYTRKLGRTLFQLLVPLDLVPFMASSGDAQLELDERTAAVPWELLETPRDDDHPGEREPWAIRCKLLRKLRTTDFRLQTRDATRIAGVLVLGEPACPASYPRLPGARREARAVREALERCGLQGLLKPLIASDDPRTVGADESTVIQTLLDDAWRIVHISGHGAEPCKDDPRGVVLSGGSFLGPREIKSMRVVPELVFVNCCFSGAVDAAAVVGAENVLDYSRPGFAANVATELIRIGVKCVVATGWAVDDGRAEIFARAFYTALGQGARFIDAVAQARRAAWSPDDNTWGAYQCYGDPDWRLIGELADAQRPPAPLASATPQVASVSGLKLVLRGLATRAAYQSQAQEADRGVVQELEQRFAQAWGDQGAVAESFGAAWEALGDDAKAIRWYGAARLARDGGASYRSSERLFNLQARQAWESLRDQTLAGAAGTGADAQPCAATRQRRKQHAVTQARTSLAAARKGLESLLAVAESAERLALVASVDKRLAMVHYLLGDAGAARNSILAMRKGYQRAWDAAAPATAGEAFYPAMNVLAASVALREPLPADQAAAVEALVAGRSRSAPDFWSVAAGIELDAWHALERGVLAQHADAILGQFQDLHDRVARVVNWRTLHDQLQFLVFSLRDQLPAPEAEAAARLVQQLAGFGQLRVASSH</sequence>
<organism evidence="4 5">
    <name type="scientific">Ramlibacter alkalitolerans</name>
    <dbReference type="NCBI Taxonomy" id="2039631"/>
    <lineage>
        <taxon>Bacteria</taxon>
        <taxon>Pseudomonadati</taxon>
        <taxon>Pseudomonadota</taxon>
        <taxon>Betaproteobacteria</taxon>
        <taxon>Burkholderiales</taxon>
        <taxon>Comamonadaceae</taxon>
        <taxon>Ramlibacter</taxon>
    </lineage>
</organism>
<dbReference type="InterPro" id="IPR024983">
    <property type="entry name" value="CHAT_dom"/>
</dbReference>
<dbReference type="Pfam" id="PF24096">
    <property type="entry name" value="DUF7379"/>
    <property type="match status" value="1"/>
</dbReference>
<dbReference type="SUPFAM" id="SSF53474">
    <property type="entry name" value="alpha/beta-Hydrolases"/>
    <property type="match status" value="2"/>
</dbReference>
<evidence type="ECO:0000313" key="4">
    <source>
        <dbReference type="EMBL" id="MBL0427022.1"/>
    </source>
</evidence>
<dbReference type="PANTHER" id="PTHR37946">
    <property type="entry name" value="SLL1969 PROTEIN"/>
    <property type="match status" value="1"/>
</dbReference>
<feature type="domain" description="DUF7379" evidence="3">
    <location>
        <begin position="182"/>
        <end position="271"/>
    </location>
</feature>
<proteinExistence type="predicted"/>